<name>A0A0J7JGC4_9GAMM</name>
<dbReference type="AlphaFoldDB" id="A0A0J7JGC4"/>
<dbReference type="EC" id="5.3.1.22" evidence="5"/>
<protein>
    <submittedName>
        <fullName evidence="5">Hydroxypyruvate isomerase</fullName>
        <ecNumber evidence="5">5.3.1.22</ecNumber>
    </submittedName>
</protein>
<feature type="domain" description="Xylose isomerase-like TIM barrel" evidence="4">
    <location>
        <begin position="38"/>
        <end position="272"/>
    </location>
</feature>
<comment type="caution">
    <text evidence="5">The sequence shown here is derived from an EMBL/GenBank/DDBJ whole genome shotgun (WGS) entry which is preliminary data.</text>
</comment>
<dbReference type="InterPro" id="IPR013022">
    <property type="entry name" value="Xyl_isomerase-like_TIM-brl"/>
</dbReference>
<keyword evidence="1 2" id="KW-0413">Isomerase</keyword>
<evidence type="ECO:0000259" key="4">
    <source>
        <dbReference type="Pfam" id="PF01261"/>
    </source>
</evidence>
<organism evidence="5 6">
    <name type="scientific">Marinobacter subterrani</name>
    <dbReference type="NCBI Taxonomy" id="1658765"/>
    <lineage>
        <taxon>Bacteria</taxon>
        <taxon>Pseudomonadati</taxon>
        <taxon>Pseudomonadota</taxon>
        <taxon>Gammaproteobacteria</taxon>
        <taxon>Pseudomonadales</taxon>
        <taxon>Marinobacteraceae</taxon>
        <taxon>Marinobacter</taxon>
    </lineage>
</organism>
<feature type="active site" description="Proton donor/acceptor" evidence="3">
    <location>
        <position position="258"/>
    </location>
</feature>
<dbReference type="PANTHER" id="PTHR43489">
    <property type="entry name" value="ISOMERASE"/>
    <property type="match status" value="1"/>
</dbReference>
<dbReference type="EMBL" id="LFBU01000001">
    <property type="protein sequence ID" value="KMQ76776.1"/>
    <property type="molecule type" value="Genomic_DNA"/>
</dbReference>
<dbReference type="InterPro" id="IPR036237">
    <property type="entry name" value="Xyl_isomerase-like_sf"/>
</dbReference>
<dbReference type="Proteomes" id="UP000036102">
    <property type="component" value="Unassembled WGS sequence"/>
</dbReference>
<proteinExistence type="inferred from homology"/>
<keyword evidence="6" id="KW-1185">Reference proteome</keyword>
<feature type="active site" description="Proton donor/acceptor" evidence="3">
    <location>
        <position position="160"/>
    </location>
</feature>
<dbReference type="NCBIfam" id="NF043033">
    <property type="entry name" value="OxoTetrIsom"/>
    <property type="match status" value="1"/>
</dbReference>
<gene>
    <name evidence="5" type="ORF">Msub_12990</name>
</gene>
<sequence length="276" mass="30185">MVPCLVRLAAARKSNDTMPRFAANLSMLFTEVDFTERFAMARAAGFVGVEYLFPYAYPKDLLGQMLSDNQLTQVLFNLPPGDWGAGERGIACLPDRVEEFRAGVDQAIDYAGALGCRTVNCLAGLKPATLSEDIAWQTLEDNVTWAAGKLAEQDITLCLEAINSRVDMPGFLLDTSGKVLALIEAVDADNVRLQYDLYHMQIMEGDLVRSMECLLPWIGHIQFADNPGRHEPGTGEINFSNVFAAIDRMGYEGWVGAEYRPTGATGASLGWFSGQG</sequence>
<dbReference type="NCBIfam" id="TIGR03234">
    <property type="entry name" value="OH-pyruv-isom"/>
    <property type="match status" value="1"/>
</dbReference>
<evidence type="ECO:0000256" key="2">
    <source>
        <dbReference type="PIRNR" id="PIRNR006241"/>
    </source>
</evidence>
<dbReference type="PATRIC" id="fig|1658765.3.peg.3017"/>
<dbReference type="FunFam" id="3.20.20.150:FF:000007">
    <property type="entry name" value="Hydroxypyruvate isomerase"/>
    <property type="match status" value="1"/>
</dbReference>
<evidence type="ECO:0000256" key="3">
    <source>
        <dbReference type="PIRSR" id="PIRSR006241-50"/>
    </source>
</evidence>
<reference evidence="5 6" key="1">
    <citation type="submission" date="2015-06" db="EMBL/GenBank/DDBJ databases">
        <title>Marinobacter subterrani, a genetically tractable neutrophilic iron-oxidizing strain isolated from the Soudan Iron Mine.</title>
        <authorList>
            <person name="Bonis B.M."/>
            <person name="Gralnick J.A."/>
        </authorList>
    </citation>
    <scope>NUCLEOTIDE SEQUENCE [LARGE SCALE GENOMIC DNA]</scope>
    <source>
        <strain evidence="5 6">JG233</strain>
    </source>
</reference>
<evidence type="ECO:0000313" key="5">
    <source>
        <dbReference type="EMBL" id="KMQ76776.1"/>
    </source>
</evidence>
<dbReference type="GO" id="GO:0046487">
    <property type="term" value="P:glyoxylate metabolic process"/>
    <property type="evidence" value="ECO:0007669"/>
    <property type="project" value="TreeGrafter"/>
</dbReference>
<comment type="similarity">
    <text evidence="2">Belongs to the hyi family.</text>
</comment>
<dbReference type="InterPro" id="IPR017643">
    <property type="entry name" value="Hydroxypyruvate_isomerase"/>
</dbReference>
<dbReference type="InterPro" id="IPR026040">
    <property type="entry name" value="HyI-like"/>
</dbReference>
<dbReference type="SUPFAM" id="SSF51658">
    <property type="entry name" value="Xylose isomerase-like"/>
    <property type="match status" value="1"/>
</dbReference>
<dbReference type="PANTHER" id="PTHR43489:SF13">
    <property type="entry name" value="HYDROXYPYRUVATE ISOMERASE"/>
    <property type="match status" value="1"/>
</dbReference>
<keyword evidence="5" id="KW-0670">Pyruvate</keyword>
<evidence type="ECO:0000256" key="1">
    <source>
        <dbReference type="ARBA" id="ARBA00023235"/>
    </source>
</evidence>
<dbReference type="InterPro" id="IPR050417">
    <property type="entry name" value="Sugar_Epim/Isomerase"/>
</dbReference>
<evidence type="ECO:0000313" key="6">
    <source>
        <dbReference type="Proteomes" id="UP000036102"/>
    </source>
</evidence>
<accession>A0A0J7JGC4</accession>
<dbReference type="Pfam" id="PF01261">
    <property type="entry name" value="AP_endonuc_2"/>
    <property type="match status" value="1"/>
</dbReference>
<dbReference type="GO" id="GO:0008903">
    <property type="term" value="F:hydroxypyruvate isomerase activity"/>
    <property type="evidence" value="ECO:0007669"/>
    <property type="project" value="UniProtKB-EC"/>
</dbReference>
<dbReference type="InterPro" id="IPR053398">
    <property type="entry name" value="HPT_OtnI_isomerases"/>
</dbReference>
<dbReference type="PIRSF" id="PIRSF006241">
    <property type="entry name" value="HyI"/>
    <property type="match status" value="1"/>
</dbReference>
<dbReference type="Gene3D" id="3.20.20.150">
    <property type="entry name" value="Divalent-metal-dependent TIM barrel enzymes"/>
    <property type="match status" value="1"/>
</dbReference>
<dbReference type="STRING" id="1658765.Msub_12990"/>